<evidence type="ECO:0000256" key="6">
    <source>
        <dbReference type="SAM" id="Phobius"/>
    </source>
</evidence>
<dbReference type="InterPro" id="IPR001750">
    <property type="entry name" value="ND/Mrp_TM"/>
</dbReference>
<comment type="subcellular location">
    <subcellularLocation>
        <location evidence="1">Cell membrane</location>
        <topology evidence="1">Multi-pass membrane protein</topology>
    </subcellularLocation>
</comment>
<feature type="transmembrane region" description="Helical" evidence="6">
    <location>
        <begin position="111"/>
        <end position="128"/>
    </location>
</feature>
<feature type="transmembrane region" description="Helical" evidence="6">
    <location>
        <begin position="306"/>
        <end position="331"/>
    </location>
</feature>
<accession>A0A2H4U850</accession>
<feature type="transmembrane region" description="Helical" evidence="6">
    <location>
        <begin position="134"/>
        <end position="152"/>
    </location>
</feature>
<feature type="transmembrane region" description="Helical" evidence="6">
    <location>
        <begin position="451"/>
        <end position="473"/>
    </location>
</feature>
<dbReference type="InterPro" id="IPR050586">
    <property type="entry name" value="CPA3_Na-H_Antiporter_D"/>
</dbReference>
<gene>
    <name evidence="8" type="ORF">BK798_07505</name>
</gene>
<reference evidence="9" key="1">
    <citation type="submission" date="2016-10" db="EMBL/GenBank/DDBJ databases">
        <authorList>
            <person name="Kim B.-C."/>
            <person name="Jeong H."/>
        </authorList>
    </citation>
    <scope>NUCLEOTIDE SEQUENCE [LARGE SCALE GENOMIC DNA]</scope>
    <source>
        <strain evidence="9">KB11</strain>
    </source>
</reference>
<evidence type="ECO:0000256" key="2">
    <source>
        <dbReference type="ARBA" id="ARBA00022475"/>
    </source>
</evidence>
<dbReference type="AlphaFoldDB" id="A0A2H4U850"/>
<dbReference type="PANTHER" id="PTHR42703">
    <property type="entry name" value="NADH DEHYDROGENASE"/>
    <property type="match status" value="1"/>
</dbReference>
<proteinExistence type="predicted"/>
<feature type="transmembrane region" description="Helical" evidence="6">
    <location>
        <begin position="164"/>
        <end position="185"/>
    </location>
</feature>
<feature type="domain" description="NADH:quinone oxidoreductase/Mrp antiporter transmembrane" evidence="7">
    <location>
        <begin position="129"/>
        <end position="418"/>
    </location>
</feature>
<dbReference type="GO" id="GO:0005886">
    <property type="term" value="C:plasma membrane"/>
    <property type="evidence" value="ECO:0007669"/>
    <property type="project" value="UniProtKB-SubCell"/>
</dbReference>
<keyword evidence="4 6" id="KW-1133">Transmembrane helix</keyword>
<feature type="transmembrane region" description="Helical" evidence="6">
    <location>
        <begin position="245"/>
        <end position="267"/>
    </location>
</feature>
<keyword evidence="5 6" id="KW-0472">Membrane</keyword>
<keyword evidence="3 6" id="KW-0812">Transmembrane</keyword>
<name>A0A2H4U850_METSM</name>
<feature type="transmembrane region" description="Helical" evidence="6">
    <location>
        <begin position="6"/>
        <end position="24"/>
    </location>
</feature>
<feature type="transmembrane region" description="Helical" evidence="6">
    <location>
        <begin position="410"/>
        <end position="430"/>
    </location>
</feature>
<feature type="transmembrane region" description="Helical" evidence="6">
    <location>
        <begin position="366"/>
        <end position="390"/>
    </location>
</feature>
<feature type="transmembrane region" description="Helical" evidence="6">
    <location>
        <begin position="31"/>
        <end position="52"/>
    </location>
</feature>
<feature type="transmembrane region" description="Helical" evidence="6">
    <location>
        <begin position="273"/>
        <end position="294"/>
    </location>
</feature>
<dbReference type="GeneID" id="35119214"/>
<dbReference type="PANTHER" id="PTHR42703:SF1">
    <property type="entry name" value="NA(+)_H(+) ANTIPORTER SUBUNIT D1"/>
    <property type="match status" value="1"/>
</dbReference>
<evidence type="ECO:0000256" key="5">
    <source>
        <dbReference type="ARBA" id="ARBA00023136"/>
    </source>
</evidence>
<keyword evidence="2" id="KW-1003">Cell membrane</keyword>
<dbReference type="Proteomes" id="UP000232133">
    <property type="component" value="Chromosome"/>
</dbReference>
<evidence type="ECO:0000313" key="8">
    <source>
        <dbReference type="EMBL" id="ATZ60279.1"/>
    </source>
</evidence>
<evidence type="ECO:0000256" key="3">
    <source>
        <dbReference type="ARBA" id="ARBA00022692"/>
    </source>
</evidence>
<evidence type="ECO:0000256" key="4">
    <source>
        <dbReference type="ARBA" id="ARBA00022989"/>
    </source>
</evidence>
<dbReference type="EMBL" id="CP017803">
    <property type="protein sequence ID" value="ATZ60279.1"/>
    <property type="molecule type" value="Genomic_DNA"/>
</dbReference>
<feature type="transmembrane region" description="Helical" evidence="6">
    <location>
        <begin position="337"/>
        <end position="354"/>
    </location>
</feature>
<feature type="transmembrane region" description="Helical" evidence="6">
    <location>
        <begin position="205"/>
        <end position="224"/>
    </location>
</feature>
<protein>
    <submittedName>
        <fullName evidence="8">Hydrogenase</fullName>
    </submittedName>
</protein>
<evidence type="ECO:0000256" key="1">
    <source>
        <dbReference type="ARBA" id="ARBA00004651"/>
    </source>
</evidence>
<dbReference type="RefSeq" id="WP_100815707.1">
    <property type="nucleotide sequence ID" value="NZ_CP017803.1"/>
</dbReference>
<dbReference type="Pfam" id="PF00361">
    <property type="entry name" value="Proton_antipo_M"/>
    <property type="match status" value="1"/>
</dbReference>
<organism evidence="8 9">
    <name type="scientific">Methanobrevibacter smithii</name>
    <dbReference type="NCBI Taxonomy" id="2173"/>
    <lineage>
        <taxon>Archaea</taxon>
        <taxon>Methanobacteriati</taxon>
        <taxon>Methanobacteriota</taxon>
        <taxon>Methanomada group</taxon>
        <taxon>Methanobacteria</taxon>
        <taxon>Methanobacteriales</taxon>
        <taxon>Methanobacteriaceae</taxon>
        <taxon>Methanobrevibacter</taxon>
    </lineage>
</organism>
<evidence type="ECO:0000313" key="9">
    <source>
        <dbReference type="Proteomes" id="UP000232133"/>
    </source>
</evidence>
<dbReference type="NCBIfam" id="NF004920">
    <property type="entry name" value="PRK06277.1"/>
    <property type="match status" value="1"/>
</dbReference>
<feature type="transmembrane region" description="Helical" evidence="6">
    <location>
        <begin position="80"/>
        <end position="99"/>
    </location>
</feature>
<sequence length="485" mass="52682">MSNYLIPLMVVVPMLCAILVNAFAKFNKSIKVLTFVVAICLPIIPLLSNYGLHFFGGYTPMLDNATGVIYHPAITYAFDMLQQIFIAAVGLITFLVAFIYLSKYKKASGQYLFLLFMGTASVTALMLTDDIFNMFVFFEILALVQVGIVIASPMDYSYEMALKYMILGSIGSPIMLLGIGFLLASTGNINISDIIVALHNGTLSYTSPVFLMSFALIFFGWLYASGLPPFHIIKSGMYSKAEPHGAALLQTFTVISMISIVLIMFRIFHELPIFELLLVLFSVLAMILGVSLALTQTDFRRMIGYLAVGELGFIGLGIGLGIQFAITAGLFQALNEIITTALLFIGFGLIAYVTKEEDTRKLGGLLAYHPKVGLMLLFGGLAMAGVPPFSGFQSKLMLVQASLSCGYPELSILAVIVSIATFVVFVKTFYGMFLRPKPKGLEVPDNEVPKSAVFAMVVLLALIIILGLCPGLVTNGIYEFVGGIL</sequence>
<evidence type="ECO:0000259" key="7">
    <source>
        <dbReference type="Pfam" id="PF00361"/>
    </source>
</evidence>